<evidence type="ECO:0000313" key="3">
    <source>
        <dbReference type="Proteomes" id="UP000198553"/>
    </source>
</evidence>
<name>A0A1H8E2N2_9BACI</name>
<dbReference type="InterPro" id="IPR019673">
    <property type="entry name" value="Spore_germination_GerPC"/>
</dbReference>
<keyword evidence="3" id="KW-1185">Reference proteome</keyword>
<dbReference type="Pfam" id="PF10737">
    <property type="entry name" value="GerPC"/>
    <property type="match status" value="1"/>
</dbReference>
<organism evidence="2 3">
    <name type="scientific">Mesobacillus persicus</name>
    <dbReference type="NCBI Taxonomy" id="930146"/>
    <lineage>
        <taxon>Bacteria</taxon>
        <taxon>Bacillati</taxon>
        <taxon>Bacillota</taxon>
        <taxon>Bacilli</taxon>
        <taxon>Bacillales</taxon>
        <taxon>Bacillaceae</taxon>
        <taxon>Mesobacillus</taxon>
    </lineage>
</organism>
<evidence type="ECO:0000256" key="1">
    <source>
        <dbReference type="SAM" id="Coils"/>
    </source>
</evidence>
<dbReference type="EMBL" id="FOBW01000009">
    <property type="protein sequence ID" value="SEN13374.1"/>
    <property type="molecule type" value="Genomic_DNA"/>
</dbReference>
<dbReference type="Proteomes" id="UP000198553">
    <property type="component" value="Unassembled WGS sequence"/>
</dbReference>
<reference evidence="3" key="1">
    <citation type="submission" date="2016-10" db="EMBL/GenBank/DDBJ databases">
        <authorList>
            <person name="Varghese N."/>
            <person name="Submissions S."/>
        </authorList>
    </citation>
    <scope>NUCLEOTIDE SEQUENCE [LARGE SCALE GENOMIC DNA]</scope>
    <source>
        <strain evidence="3">B48,IBRC-M 10115,DSM 25386,CECT 8001</strain>
    </source>
</reference>
<proteinExistence type="predicted"/>
<dbReference type="RefSeq" id="WP_090746603.1">
    <property type="nucleotide sequence ID" value="NZ_FOBW01000009.1"/>
</dbReference>
<evidence type="ECO:0000313" key="2">
    <source>
        <dbReference type="EMBL" id="SEN13374.1"/>
    </source>
</evidence>
<sequence>MDTKLYQYMKELHTFIEYQAEKLKSLEKNVYELQQEMTRIKERPPLQVGNIEYKFDQLKVETLEGTLNIGLNPSDLDGVSDFTVDNQNIQAPFSPKALFRRSMDIETDLREYLESELPNIYQSTKEKLNLQLDDSYFQFIKDDIQKQLPTRIQNHLNSLPEKDRENDEVVHSQVIEKTKTEIQHGVYLFLEQVQKQIREEKE</sequence>
<keyword evidence="1" id="KW-0175">Coiled coil</keyword>
<accession>A0A1H8E2N2</accession>
<dbReference type="STRING" id="930146.SAMN05192533_109130"/>
<dbReference type="AlphaFoldDB" id="A0A1H8E2N2"/>
<gene>
    <name evidence="2" type="ORF">SAMN05192533_109130</name>
</gene>
<feature type="coiled-coil region" evidence="1">
    <location>
        <begin position="16"/>
        <end position="43"/>
    </location>
</feature>
<protein>
    <submittedName>
        <fullName evidence="2">Spore germination protein PC</fullName>
    </submittedName>
</protein>
<dbReference type="OrthoDB" id="2991331at2"/>